<keyword evidence="2" id="KW-1185">Reference proteome</keyword>
<reference evidence="1 2" key="1">
    <citation type="submission" date="2020-04" db="EMBL/GenBank/DDBJ databases">
        <title>A novel species of genus Lactobacillus that was isolated from fermented food Zha-chili.</title>
        <authorList>
            <person name="Zhang Z."/>
        </authorList>
    </citation>
    <scope>NUCLEOTIDE SEQUENCE [LARGE SCALE GENOMIC DNA]</scope>
    <source>
        <strain evidence="2">HBUAS51383</strain>
    </source>
</reference>
<dbReference type="RefSeq" id="WP_168925678.1">
    <property type="nucleotide sequence ID" value="NZ_JAAXLJ010000017.1"/>
</dbReference>
<evidence type="ECO:0000313" key="2">
    <source>
        <dbReference type="Proteomes" id="UP000763447"/>
    </source>
</evidence>
<dbReference type="Proteomes" id="UP000763447">
    <property type="component" value="Unassembled WGS sequence"/>
</dbReference>
<comment type="caution">
    <text evidence="1">The sequence shown here is derived from an EMBL/GenBank/DDBJ whole genome shotgun (WGS) entry which is preliminary data.</text>
</comment>
<organism evidence="1 2">
    <name type="scientific">Secundilactobacillus angelensis</name>
    <dbReference type="NCBI Taxonomy" id="2722706"/>
    <lineage>
        <taxon>Bacteria</taxon>
        <taxon>Bacillati</taxon>
        <taxon>Bacillota</taxon>
        <taxon>Bacilli</taxon>
        <taxon>Lactobacillales</taxon>
        <taxon>Lactobacillaceae</taxon>
        <taxon>Secundilactobacillus</taxon>
    </lineage>
</organism>
<protein>
    <submittedName>
        <fullName evidence="1">Uncharacterized protein</fullName>
    </submittedName>
</protein>
<name>A0ABX1KYS0_9LACO</name>
<proteinExistence type="predicted"/>
<sequence>MRKKEADQMFDHKNEQTVSEMIAGIKNQQQRLQLTNRAVLDFMGIPTTKEADFFTGKFSRTDYDQTLHTLTVIEESLAQLSVPLTAYLAQLRALPLHNIFLRNRYAFWFANFIEAGGSAEWLIRDAKENGFEVIEQIIWSANLLVSTAGVAHIQTHQKQLVVLSDEEYQTISVIMNQFSTASPLFFHNLRQLQTHGLITESSAFKPYWNQFAKLQVLNN</sequence>
<gene>
    <name evidence="1" type="ORF">HC026_09230</name>
</gene>
<accession>A0ABX1KYS0</accession>
<evidence type="ECO:0000313" key="1">
    <source>
        <dbReference type="EMBL" id="NLR19092.1"/>
    </source>
</evidence>
<dbReference type="EMBL" id="JAAXLJ010000017">
    <property type="protein sequence ID" value="NLR19092.1"/>
    <property type="molecule type" value="Genomic_DNA"/>
</dbReference>